<dbReference type="Proteomes" id="UP001497525">
    <property type="component" value="Unassembled WGS sequence"/>
</dbReference>
<dbReference type="InterPro" id="IPR027231">
    <property type="entry name" value="Semaphorin"/>
</dbReference>
<accession>A0AAV2T8N7</accession>
<keyword evidence="4" id="KW-0472">Membrane</keyword>
<feature type="transmembrane region" description="Helical" evidence="4">
    <location>
        <begin position="709"/>
        <end position="732"/>
    </location>
</feature>
<keyword evidence="1" id="KW-1015">Disulfide bond</keyword>
<dbReference type="SUPFAM" id="SSF103575">
    <property type="entry name" value="Plexin repeat"/>
    <property type="match status" value="1"/>
</dbReference>
<dbReference type="PROSITE" id="PS51004">
    <property type="entry name" value="SEMA"/>
    <property type="match status" value="1"/>
</dbReference>
<dbReference type="InterPro" id="IPR015943">
    <property type="entry name" value="WD40/YVTN_repeat-like_dom_sf"/>
</dbReference>
<keyword evidence="4" id="KW-0812">Transmembrane</keyword>
<evidence type="ECO:0000256" key="2">
    <source>
        <dbReference type="ARBA" id="ARBA00023180"/>
    </source>
</evidence>
<evidence type="ECO:0000313" key="7">
    <source>
        <dbReference type="EMBL" id="CAL5132631.1"/>
    </source>
</evidence>
<reference evidence="7" key="1">
    <citation type="submission" date="2024-06" db="EMBL/GenBank/DDBJ databases">
        <authorList>
            <person name="Liu X."/>
            <person name="Lenzi L."/>
            <person name="Haldenby T S."/>
            <person name="Uol C."/>
        </authorList>
    </citation>
    <scope>NUCLEOTIDE SEQUENCE</scope>
</reference>
<feature type="chain" id="PRO_5043348814" description="Sema domain-containing protein" evidence="5">
    <location>
        <begin position="28"/>
        <end position="853"/>
    </location>
</feature>
<organism evidence="7 8">
    <name type="scientific">Calicophoron daubneyi</name>
    <name type="common">Rumen fluke</name>
    <name type="synonym">Paramphistomum daubneyi</name>
    <dbReference type="NCBI Taxonomy" id="300641"/>
    <lineage>
        <taxon>Eukaryota</taxon>
        <taxon>Metazoa</taxon>
        <taxon>Spiralia</taxon>
        <taxon>Lophotrochozoa</taxon>
        <taxon>Platyhelminthes</taxon>
        <taxon>Trematoda</taxon>
        <taxon>Digenea</taxon>
        <taxon>Plagiorchiida</taxon>
        <taxon>Pronocephalata</taxon>
        <taxon>Paramphistomoidea</taxon>
        <taxon>Paramphistomidae</taxon>
        <taxon>Calicophoron</taxon>
    </lineage>
</organism>
<evidence type="ECO:0000259" key="6">
    <source>
        <dbReference type="PROSITE" id="PS51004"/>
    </source>
</evidence>
<dbReference type="GO" id="GO:0045499">
    <property type="term" value="F:chemorepellent activity"/>
    <property type="evidence" value="ECO:0007669"/>
    <property type="project" value="TreeGrafter"/>
</dbReference>
<dbReference type="PANTHER" id="PTHR11036">
    <property type="entry name" value="SEMAPHORIN"/>
    <property type="match status" value="1"/>
</dbReference>
<sequence>MRFADGNDILRGFLLVLAVSLNTSSNALEPSDVSVSGVNDLVISWNRKCLYIYSGELLYRIKLGDFSREPMRLQLGPNNSPAFVILKTQETASARSLSISHIAEPYPNVLEVCAGDSSTRRCLLYNTTKEPYTKLTEMQNVYHLRTESVLVHFAGGQLLMIYLSKSGNAPLLQIRAALPTLRIGTDEKANEYRKQYVTWWKRMLETNNHNGMQFADSPATGFHGAFASPGRRYLVFTEPAMEAGGGDYSKAFTEAKPIYTRIARVCTDDPGLRMPGDGRLVFTSFFKTRLICQVLNGRAKADPNKDYHSLYDQIRGSVKFDHVVTMAQAWTTSSSAPASMLYGLFSTSDPALAMGTSDHLLRSLHSLTPLALCVYRLDEVDKVIHSSDLLRLVPLPRSSVKRPNLYDLNHSNFTNSQPHISGPVHLFQRVQRKNVKGLENVTKCPGPSPSNRRLALEAPLLTDYAYPLGGEATGLIQSHAGVSAMVVDPRYVQHPINKYTNRSQEAGKIGSLKFTILYLGTEFGSPDTCGLNKQFMRTAGRLFVIGQLQTVNQSHPIKAILFIQTSRSNVTEAIPFDSKVSLDMKGLFELAVVSSQELMRVPVQRCLMATTCSECVGLRDPDCYWNEKTRRCGTDSNGVNDIVWGTHSQCTSVERLIAAESASSLLNTLTGFEIRRFNFSKSEHPLQQPARSKADSSDSASFPGFLGNWRLGCAAMIGLVIGVASTWLAFAFRQMRARRRIPMIRCDTSTLNQPLNCTKGATQSFYVPYNIPKPNVLSPSFNYHNVQSPKLGACSLPVLIKQCDREYLRQPEMNPTHSTKLGTFCLNNDFISVKSNIYNPVHRVTEEVITDDM</sequence>
<evidence type="ECO:0000313" key="8">
    <source>
        <dbReference type="Proteomes" id="UP001497525"/>
    </source>
</evidence>
<comment type="caution">
    <text evidence="3">Lacks conserved residue(s) required for the propagation of feature annotation.</text>
</comment>
<dbReference type="Gene3D" id="3.30.1680.10">
    <property type="entry name" value="ligand-binding face of the semaphorins, domain 2"/>
    <property type="match status" value="1"/>
</dbReference>
<evidence type="ECO:0000256" key="5">
    <source>
        <dbReference type="SAM" id="SignalP"/>
    </source>
</evidence>
<proteinExistence type="predicted"/>
<comment type="caution">
    <text evidence="7">The sequence shown here is derived from an EMBL/GenBank/DDBJ whole genome shotgun (WGS) entry which is preliminary data.</text>
</comment>
<dbReference type="GO" id="GO:0005886">
    <property type="term" value="C:plasma membrane"/>
    <property type="evidence" value="ECO:0007669"/>
    <property type="project" value="TreeGrafter"/>
</dbReference>
<evidence type="ECO:0000256" key="3">
    <source>
        <dbReference type="PROSITE-ProRule" id="PRU00352"/>
    </source>
</evidence>
<dbReference type="PANTHER" id="PTHR11036:SF127">
    <property type="entry name" value="SEMAPHORIN-1A"/>
    <property type="match status" value="1"/>
</dbReference>
<keyword evidence="2" id="KW-0325">Glycoprotein</keyword>
<dbReference type="GO" id="GO:0030215">
    <property type="term" value="F:semaphorin receptor binding"/>
    <property type="evidence" value="ECO:0007669"/>
    <property type="project" value="InterPro"/>
</dbReference>
<dbReference type="EMBL" id="CAXLJL010000134">
    <property type="protein sequence ID" value="CAL5132631.1"/>
    <property type="molecule type" value="Genomic_DNA"/>
</dbReference>
<dbReference type="GO" id="GO:0030335">
    <property type="term" value="P:positive regulation of cell migration"/>
    <property type="evidence" value="ECO:0007669"/>
    <property type="project" value="TreeGrafter"/>
</dbReference>
<feature type="domain" description="Sema" evidence="6">
    <location>
        <begin position="11"/>
        <end position="603"/>
    </location>
</feature>
<dbReference type="SMART" id="SM00423">
    <property type="entry name" value="PSI"/>
    <property type="match status" value="1"/>
</dbReference>
<protein>
    <recommendedName>
        <fullName evidence="6">Sema domain-containing protein</fullName>
    </recommendedName>
</protein>
<keyword evidence="4" id="KW-1133">Transmembrane helix</keyword>
<dbReference type="InterPro" id="IPR001627">
    <property type="entry name" value="Semap_dom"/>
</dbReference>
<dbReference type="InterPro" id="IPR016201">
    <property type="entry name" value="PSI"/>
</dbReference>
<keyword evidence="5" id="KW-0732">Signal</keyword>
<feature type="signal peptide" evidence="5">
    <location>
        <begin position="1"/>
        <end position="27"/>
    </location>
</feature>
<dbReference type="InterPro" id="IPR036352">
    <property type="entry name" value="Semap_dom_sf"/>
</dbReference>
<gene>
    <name evidence="7" type="ORF">CDAUBV1_LOCUS5482</name>
</gene>
<name>A0AAV2T8N7_CALDB</name>
<evidence type="ECO:0000256" key="4">
    <source>
        <dbReference type="SAM" id="Phobius"/>
    </source>
</evidence>
<dbReference type="GO" id="GO:0071526">
    <property type="term" value="P:semaphorin-plexin signaling pathway"/>
    <property type="evidence" value="ECO:0007669"/>
    <property type="project" value="TreeGrafter"/>
</dbReference>
<dbReference type="Gene3D" id="2.130.10.10">
    <property type="entry name" value="YVTN repeat-like/Quinoprotein amine dehydrogenase"/>
    <property type="match status" value="1"/>
</dbReference>
<evidence type="ECO:0000256" key="1">
    <source>
        <dbReference type="ARBA" id="ARBA00023157"/>
    </source>
</evidence>
<dbReference type="SUPFAM" id="SSF101912">
    <property type="entry name" value="Sema domain"/>
    <property type="match status" value="1"/>
</dbReference>
<dbReference type="GO" id="GO:0007411">
    <property type="term" value="P:axon guidance"/>
    <property type="evidence" value="ECO:0007669"/>
    <property type="project" value="TreeGrafter"/>
</dbReference>
<dbReference type="AlphaFoldDB" id="A0AAV2T8N7"/>